<evidence type="ECO:0000313" key="4">
    <source>
        <dbReference type="EMBL" id="MFC7613830.1"/>
    </source>
</evidence>
<accession>A0ABW2TJD3</accession>
<keyword evidence="5" id="KW-1185">Reference proteome</keyword>
<keyword evidence="2" id="KW-0812">Transmembrane</keyword>
<proteinExistence type="predicted"/>
<feature type="domain" description="LysM" evidence="3">
    <location>
        <begin position="93"/>
        <end position="140"/>
    </location>
</feature>
<evidence type="ECO:0000259" key="3">
    <source>
        <dbReference type="Pfam" id="PF01476"/>
    </source>
</evidence>
<dbReference type="InterPro" id="IPR018392">
    <property type="entry name" value="LysM"/>
</dbReference>
<feature type="transmembrane region" description="Helical" evidence="2">
    <location>
        <begin position="54"/>
        <end position="73"/>
    </location>
</feature>
<feature type="compositionally biased region" description="Polar residues" evidence="1">
    <location>
        <begin position="1"/>
        <end position="10"/>
    </location>
</feature>
<comment type="caution">
    <text evidence="4">The sequence shown here is derived from an EMBL/GenBank/DDBJ whole genome shotgun (WGS) entry which is preliminary data.</text>
</comment>
<dbReference type="Pfam" id="PF01476">
    <property type="entry name" value="LysM"/>
    <property type="match status" value="1"/>
</dbReference>
<evidence type="ECO:0000313" key="5">
    <source>
        <dbReference type="Proteomes" id="UP001596512"/>
    </source>
</evidence>
<protein>
    <submittedName>
        <fullName evidence="4">LysM peptidoglycan-binding domain-containing protein</fullName>
    </submittedName>
</protein>
<gene>
    <name evidence="4" type="ORF">ACFQV2_09900</name>
</gene>
<evidence type="ECO:0000256" key="1">
    <source>
        <dbReference type="SAM" id="MobiDB-lite"/>
    </source>
</evidence>
<dbReference type="Gene3D" id="3.10.350.10">
    <property type="entry name" value="LysM domain"/>
    <property type="match status" value="1"/>
</dbReference>
<feature type="region of interest" description="Disordered" evidence="1">
    <location>
        <begin position="1"/>
        <end position="38"/>
    </location>
</feature>
<dbReference type="EMBL" id="JBHTEY010000004">
    <property type="protein sequence ID" value="MFC7613830.1"/>
    <property type="molecule type" value="Genomic_DNA"/>
</dbReference>
<organism evidence="4 5">
    <name type="scientific">Actinokineospora soli</name>
    <dbReference type="NCBI Taxonomy" id="1048753"/>
    <lineage>
        <taxon>Bacteria</taxon>
        <taxon>Bacillati</taxon>
        <taxon>Actinomycetota</taxon>
        <taxon>Actinomycetes</taxon>
        <taxon>Pseudonocardiales</taxon>
        <taxon>Pseudonocardiaceae</taxon>
        <taxon>Actinokineospora</taxon>
    </lineage>
</organism>
<keyword evidence="2" id="KW-0472">Membrane</keyword>
<dbReference type="Proteomes" id="UP001596512">
    <property type="component" value="Unassembled WGS sequence"/>
</dbReference>
<dbReference type="InterPro" id="IPR036779">
    <property type="entry name" value="LysM_dom_sf"/>
</dbReference>
<evidence type="ECO:0000256" key="2">
    <source>
        <dbReference type="SAM" id="Phobius"/>
    </source>
</evidence>
<name>A0ABW2TJD3_9PSEU</name>
<sequence>MAATLTTGPSTRHAVPARTVRAGRGGSRPPTRRPPVGAPRVVAPADCAPRRSPVPLAALVAIALAVAALVYGFGAYSGAMAESTVPTTTAVVRVGVGETLYDLAARTAPGSDSSAVVDRIRQLNGLDSVDVYPGQPLTVPVSRG</sequence>
<reference evidence="5" key="1">
    <citation type="journal article" date="2019" name="Int. J. Syst. Evol. Microbiol.">
        <title>The Global Catalogue of Microorganisms (GCM) 10K type strain sequencing project: providing services to taxonomists for standard genome sequencing and annotation.</title>
        <authorList>
            <consortium name="The Broad Institute Genomics Platform"/>
            <consortium name="The Broad Institute Genome Sequencing Center for Infectious Disease"/>
            <person name="Wu L."/>
            <person name="Ma J."/>
        </authorList>
    </citation>
    <scope>NUCLEOTIDE SEQUENCE [LARGE SCALE GENOMIC DNA]</scope>
    <source>
        <strain evidence="5">JCM 17695</strain>
    </source>
</reference>
<keyword evidence="2" id="KW-1133">Transmembrane helix</keyword>